<evidence type="ECO:0000256" key="1">
    <source>
        <dbReference type="SAM" id="MobiDB-lite"/>
    </source>
</evidence>
<dbReference type="GO" id="GO:0044732">
    <property type="term" value="C:mitotic spindle pole body"/>
    <property type="evidence" value="ECO:0007669"/>
    <property type="project" value="TreeGrafter"/>
</dbReference>
<feature type="compositionally biased region" description="Acidic residues" evidence="1">
    <location>
        <begin position="245"/>
        <end position="254"/>
    </location>
</feature>
<sequence length="880" mass="96942">MVISRIIWNRLKQDRRQDRLPMAQFRLRARSLQFVDLILAEVGDERSFAICSNEFHIQKIRTGLLDIDEDEVIVDSASGSRGGDVGLEAAGCANNDSNVDASKAFNRLLASVSASKRSWDDDVDFQGDLFTNSVSTVQTHFSSRLSLRSESAAADDDWHVMLAPNDDSSANNAIQSARLHAGIPIPNNVPPSALMSGKIQRLGNAPSRRTLPPRQDDDWADDLEIGDDAPLSLKLPKTSHQEHEEEHDDFDDFTEGSLGIRFAGTRRDQRNRSFSGSQLGSAMSPSLGSVLTESEDDFGGLELPEGPIDLGKMLKKRQQQVEAPTSQPQDEDDFESGLDIGAGNVFDPSKLTLHRNIQQRQTKSSSSTRAPTTTLTFSEKPSATRIPRPVPSSKPASRLEPVFEPGATLVTRQRPQPSTSGSNFLRSKRSMPVLRGPQQSVKPVPFLPAGTSAQSHHTTAKPPSRTSAYHLRREAEPHRSQSPPLRSYSRLSSGYVPDTPSRSGRRADLAPAALAREAASKRTVTKPSRRRNFGDGTELDLFDDLPTSSTKESRYLKQPSARGAPKSVRNIPSRIDVSGPTKIPLPERMQTPAPVTPRSPMPMKGFQDQSNTPRYLRDTAASRIARESRLRAAGTGRPKSEGPLMPVSTNWKAQIAARSPHTSPSASRIKAKRPQLITPSTTNVGKPIIEKGMTFNPQTLRWEGNENSLAPFELGPLLPTPTPTAHDAQQTSYMTARPLPPSPPRPALITPLASDYSNQNIKVVGGMVFDPRRMCWLKLRAGDSRNNSPSVTEDEEDPFAAIEDLKEGPTSAPDGAQTTGGDEWLVGEEFDLGPEFIRRQRDEEQVWRRRCEAWFPMDGGCRRSNDSWRWAIRDIAGQML</sequence>
<dbReference type="GO" id="GO:1990334">
    <property type="term" value="C:Bfa1-Bub2 complex"/>
    <property type="evidence" value="ECO:0007669"/>
    <property type="project" value="InterPro"/>
</dbReference>
<dbReference type="Proteomes" id="UP000304928">
    <property type="component" value="Unassembled WGS sequence"/>
</dbReference>
<dbReference type="InterPro" id="IPR034586">
    <property type="entry name" value="Bfa1/Byr4"/>
</dbReference>
<dbReference type="EMBL" id="QZAR01000018">
    <property type="protein sequence ID" value="THW94654.1"/>
    <property type="molecule type" value="Genomic_DNA"/>
</dbReference>
<feature type="compositionally biased region" description="Polar residues" evidence="1">
    <location>
        <begin position="272"/>
        <end position="292"/>
    </location>
</feature>
<dbReference type="GO" id="GO:0005096">
    <property type="term" value="F:GTPase activator activity"/>
    <property type="evidence" value="ECO:0007669"/>
    <property type="project" value="InterPro"/>
</dbReference>
<evidence type="ECO:0008006" key="4">
    <source>
        <dbReference type="Google" id="ProtNLM"/>
    </source>
</evidence>
<organism evidence="2 3">
    <name type="scientific">Aureobasidium pullulans</name>
    <name type="common">Black yeast</name>
    <name type="synonym">Pullularia pullulans</name>
    <dbReference type="NCBI Taxonomy" id="5580"/>
    <lineage>
        <taxon>Eukaryota</taxon>
        <taxon>Fungi</taxon>
        <taxon>Dikarya</taxon>
        <taxon>Ascomycota</taxon>
        <taxon>Pezizomycotina</taxon>
        <taxon>Dothideomycetes</taxon>
        <taxon>Dothideomycetidae</taxon>
        <taxon>Dothideales</taxon>
        <taxon>Saccotheciaceae</taxon>
        <taxon>Aureobasidium</taxon>
    </lineage>
</organism>
<gene>
    <name evidence="2" type="ORF">D6D15_01929</name>
</gene>
<dbReference type="PANTHER" id="PTHR35140">
    <property type="entry name" value="MITOTIC CHECK POINT PROTEIN BFA1"/>
    <property type="match status" value="1"/>
</dbReference>
<feature type="compositionally biased region" description="Polar residues" evidence="1">
    <location>
        <begin position="355"/>
        <end position="381"/>
    </location>
</feature>
<proteinExistence type="predicted"/>
<comment type="caution">
    <text evidence="2">The sequence shown here is derived from an EMBL/GenBank/DDBJ whole genome shotgun (WGS) entry which is preliminary data.</text>
</comment>
<accession>A0A4S9BMV1</accession>
<dbReference type="AlphaFoldDB" id="A0A4S9BMV1"/>
<feature type="region of interest" description="Disordered" evidence="1">
    <location>
        <begin position="203"/>
        <end position="611"/>
    </location>
</feature>
<reference evidence="2 3" key="1">
    <citation type="submission" date="2018-10" db="EMBL/GenBank/DDBJ databases">
        <title>Fifty Aureobasidium pullulans genomes reveal a recombining polyextremotolerant generalist.</title>
        <authorList>
            <person name="Gostincar C."/>
            <person name="Turk M."/>
            <person name="Zajc J."/>
            <person name="Gunde-Cimerman N."/>
        </authorList>
    </citation>
    <scope>NUCLEOTIDE SEQUENCE [LARGE SCALE GENOMIC DNA]</scope>
    <source>
        <strain evidence="2 3">EXF-10507</strain>
    </source>
</reference>
<evidence type="ECO:0000313" key="3">
    <source>
        <dbReference type="Proteomes" id="UP000304928"/>
    </source>
</evidence>
<feature type="compositionally biased region" description="Acidic residues" evidence="1">
    <location>
        <begin position="218"/>
        <end position="227"/>
    </location>
</feature>
<dbReference type="GO" id="GO:0031578">
    <property type="term" value="P:mitotic spindle orientation checkpoint signaling"/>
    <property type="evidence" value="ECO:0007669"/>
    <property type="project" value="TreeGrafter"/>
</dbReference>
<feature type="region of interest" description="Disordered" evidence="1">
    <location>
        <begin position="627"/>
        <end position="646"/>
    </location>
</feature>
<name>A0A4S9BMV1_AURPU</name>
<feature type="compositionally biased region" description="Low complexity" evidence="1">
    <location>
        <begin position="480"/>
        <end position="493"/>
    </location>
</feature>
<evidence type="ECO:0000313" key="2">
    <source>
        <dbReference type="EMBL" id="THW94654.1"/>
    </source>
</evidence>
<protein>
    <recommendedName>
        <fullName evidence="4">Cytokinesis regulator</fullName>
    </recommendedName>
</protein>
<dbReference type="PANTHER" id="PTHR35140:SF1">
    <property type="entry name" value="MITOTIC CHECK POINT PROTEIN BFA1"/>
    <property type="match status" value="1"/>
</dbReference>
<feature type="compositionally biased region" description="Polar residues" evidence="1">
    <location>
        <begin position="410"/>
        <end position="425"/>
    </location>
</feature>